<reference evidence="1 2" key="3">
    <citation type="journal article" date="2022" name="Microbiol. Spectr.">
        <title>Folding features and dynamics of 3D genome architecture in plant fungal pathogens.</title>
        <authorList>
            <person name="Xia C."/>
        </authorList>
    </citation>
    <scope>NUCLEOTIDE SEQUENCE [LARGE SCALE GENOMIC DNA]</scope>
    <source>
        <strain evidence="1 2">93-210</strain>
    </source>
</reference>
<keyword evidence="2" id="KW-1185">Reference proteome</keyword>
<evidence type="ECO:0000313" key="2">
    <source>
        <dbReference type="Proteomes" id="UP001060170"/>
    </source>
</evidence>
<reference evidence="2" key="2">
    <citation type="journal article" date="2018" name="Mol. Plant Microbe Interact.">
        <title>Genome sequence resources for the wheat stripe rust pathogen (Puccinia striiformis f. sp. tritici) and the barley stripe rust pathogen (Puccinia striiformis f. sp. hordei).</title>
        <authorList>
            <person name="Xia C."/>
            <person name="Wang M."/>
            <person name="Yin C."/>
            <person name="Cornejo O.E."/>
            <person name="Hulbert S.H."/>
            <person name="Chen X."/>
        </authorList>
    </citation>
    <scope>NUCLEOTIDE SEQUENCE [LARGE SCALE GENOMIC DNA]</scope>
    <source>
        <strain evidence="2">93-210</strain>
    </source>
</reference>
<name>A0ACC0ECK3_9BASI</name>
<accession>A0ACC0ECK3</accession>
<gene>
    <name evidence="1" type="ORF">MJO28_008988</name>
</gene>
<organism evidence="1 2">
    <name type="scientific">Puccinia striiformis f. sp. tritici</name>
    <dbReference type="NCBI Taxonomy" id="168172"/>
    <lineage>
        <taxon>Eukaryota</taxon>
        <taxon>Fungi</taxon>
        <taxon>Dikarya</taxon>
        <taxon>Basidiomycota</taxon>
        <taxon>Pucciniomycotina</taxon>
        <taxon>Pucciniomycetes</taxon>
        <taxon>Pucciniales</taxon>
        <taxon>Pucciniaceae</taxon>
        <taxon>Puccinia</taxon>
    </lineage>
</organism>
<sequence length="493" mass="55460">MMGLEQDIGAFGLGGDGGGEVTSAAARPPEGWDGLVGLVPEPARSKKLKKMSDSNPTDSDPGALDPSSTEEQDIGEQAGSIARELSFLELKCASERLDRAQDHTPPVSDQIVGPLNAKRNLVVQIQSSHLPRLRQLIATLLKQHYPFELPGTSFENYWLRSETYSELEGALENIYASSQTLCPTPAKSSSIRTNDKDLEEIKFYRLHGLASHLDGEFTTRFVAMMFTCSRLLEPMFVTTDPTERFREEVSRCFESIEDSQDWLNDSELRIVQCEWPNEKDKINERLEVVSNLINQIAFSLEMNEQTASESSDNEPPASDASSIDPLASESSFIEPPNEALLDLAKLLIPIIKISRLFFQKLSTRGMDRKQFPKFTQMCSHELNTMAISPQRVADELAKIVQTFRDADRTYPGATFRRLVEQVQVIETHFKEVLLLILLHFIPIVPEADNEFLSQNYFKTCLTTWKTLLTIAITNFVDAAEVHKEALPPRELIY</sequence>
<proteinExistence type="predicted"/>
<protein>
    <submittedName>
        <fullName evidence="1">Uncharacterized protein</fullName>
    </submittedName>
</protein>
<reference evidence="2" key="1">
    <citation type="journal article" date="2018" name="BMC Genomics">
        <title>Genomic insights into host adaptation between the wheat stripe rust pathogen (Puccinia striiformis f. sp. tritici) and the barley stripe rust pathogen (Puccinia striiformis f. sp. hordei).</title>
        <authorList>
            <person name="Xia C."/>
            <person name="Wang M."/>
            <person name="Yin C."/>
            <person name="Cornejo O.E."/>
            <person name="Hulbert S.H."/>
            <person name="Chen X."/>
        </authorList>
    </citation>
    <scope>NUCLEOTIDE SEQUENCE [LARGE SCALE GENOMIC DNA]</scope>
    <source>
        <strain evidence="2">93-210</strain>
    </source>
</reference>
<comment type="caution">
    <text evidence="1">The sequence shown here is derived from an EMBL/GenBank/DDBJ whole genome shotgun (WGS) entry which is preliminary data.</text>
</comment>
<dbReference type="Proteomes" id="UP001060170">
    <property type="component" value="Chromosome 8"/>
</dbReference>
<evidence type="ECO:0000313" key="1">
    <source>
        <dbReference type="EMBL" id="KAI7950167.1"/>
    </source>
</evidence>
<dbReference type="EMBL" id="CM045872">
    <property type="protein sequence ID" value="KAI7950167.1"/>
    <property type="molecule type" value="Genomic_DNA"/>
</dbReference>